<comment type="subcellular location">
    <subcellularLocation>
        <location evidence="4">Peroxisome membrane</location>
    </subcellularLocation>
</comment>
<dbReference type="EMBL" id="CAWUOM010000068">
    <property type="protein sequence ID" value="CAK7270141.1"/>
    <property type="molecule type" value="Genomic_DNA"/>
</dbReference>
<dbReference type="InterPro" id="IPR008733">
    <property type="entry name" value="PEX11"/>
</dbReference>
<feature type="region of interest" description="Disordered" evidence="5">
    <location>
        <begin position="196"/>
        <end position="216"/>
    </location>
</feature>
<name>A0ABP0DPC6_9PEZI</name>
<dbReference type="Proteomes" id="UP001642501">
    <property type="component" value="Unassembled WGS sequence"/>
</dbReference>
<dbReference type="PANTHER" id="PTHR12652">
    <property type="entry name" value="PEROXISOMAL BIOGENESIS FACTOR 11"/>
    <property type="match status" value="1"/>
</dbReference>
<reference evidence="6 7" key="1">
    <citation type="submission" date="2024-01" db="EMBL/GenBank/DDBJ databases">
        <authorList>
            <person name="Allen C."/>
            <person name="Tagirdzhanova G."/>
        </authorList>
    </citation>
    <scope>NUCLEOTIDE SEQUENCE [LARGE SCALE GENOMIC DNA]</scope>
    <source>
        <strain evidence="6 7">CBS 573.63</strain>
    </source>
</reference>
<evidence type="ECO:0000256" key="2">
    <source>
        <dbReference type="ARBA" id="ARBA00023136"/>
    </source>
</evidence>
<comment type="caution">
    <text evidence="6">The sequence shown here is derived from an EMBL/GenBank/DDBJ whole genome shotgun (WGS) entry which is preliminary data.</text>
</comment>
<evidence type="ECO:0000256" key="4">
    <source>
        <dbReference type="ARBA" id="ARBA00046271"/>
    </source>
</evidence>
<dbReference type="Pfam" id="PF05648">
    <property type="entry name" value="PEX11"/>
    <property type="match status" value="1"/>
</dbReference>
<sequence length="284" mass="31084">MSIQQLVLFTADANGLERTLRLVHALLQLVVSVPVLLATASAWLLPVPVDKSGDSYPVAVYEAAALLVGARDRVNLVRRVLRMLLFVGCFHSAHQLYTSLFSTAESTPGQVGRRRRRQYETCLDAFAATFAGIYLLLETATLVDALDVPGLAVWGPERAEWLDVEGQRYWFLSLSCGVMVGLLRMANVTDDLPLPAKADTNETADAEKEKENQGKAIRQERQNRLVALSRRVVADAFDVLLPGAVVGWTPLGPATVGLIMTFTTLLTGYDVWLQCGREAAVKMA</sequence>
<gene>
    <name evidence="6" type="ORF">SEPCBS57363_003953</name>
</gene>
<keyword evidence="7" id="KW-1185">Reference proteome</keyword>
<keyword evidence="1" id="KW-0962">Peroxisome biogenesis</keyword>
<accession>A0ABP0DPC6</accession>
<feature type="compositionally biased region" description="Basic and acidic residues" evidence="5">
    <location>
        <begin position="205"/>
        <end position="216"/>
    </location>
</feature>
<evidence type="ECO:0000256" key="1">
    <source>
        <dbReference type="ARBA" id="ARBA00022593"/>
    </source>
</evidence>
<evidence type="ECO:0000256" key="3">
    <source>
        <dbReference type="ARBA" id="ARBA00023140"/>
    </source>
</evidence>
<evidence type="ECO:0000313" key="6">
    <source>
        <dbReference type="EMBL" id="CAK7270141.1"/>
    </source>
</evidence>
<evidence type="ECO:0000313" key="7">
    <source>
        <dbReference type="Proteomes" id="UP001642501"/>
    </source>
</evidence>
<keyword evidence="2" id="KW-0472">Membrane</keyword>
<organism evidence="6 7">
    <name type="scientific">Sporothrix epigloea</name>
    <dbReference type="NCBI Taxonomy" id="1892477"/>
    <lineage>
        <taxon>Eukaryota</taxon>
        <taxon>Fungi</taxon>
        <taxon>Dikarya</taxon>
        <taxon>Ascomycota</taxon>
        <taxon>Pezizomycotina</taxon>
        <taxon>Sordariomycetes</taxon>
        <taxon>Sordariomycetidae</taxon>
        <taxon>Ophiostomatales</taxon>
        <taxon>Ophiostomataceae</taxon>
        <taxon>Sporothrix</taxon>
    </lineage>
</organism>
<evidence type="ECO:0000256" key="5">
    <source>
        <dbReference type="SAM" id="MobiDB-lite"/>
    </source>
</evidence>
<protein>
    <submittedName>
        <fullName evidence="6">Uncharacterized protein</fullName>
    </submittedName>
</protein>
<dbReference type="PANTHER" id="PTHR12652:SF23">
    <property type="entry name" value="MICROBODY (PEROXISOME) PROLIFERATION PROTEIN PEROXIN 11B (EUROFUNG)"/>
    <property type="match status" value="1"/>
</dbReference>
<keyword evidence="3" id="KW-0576">Peroxisome</keyword>
<proteinExistence type="predicted"/>